<dbReference type="Proteomes" id="UP001500167">
    <property type="component" value="Unassembled WGS sequence"/>
</dbReference>
<organism evidence="1 2">
    <name type="scientific">Sphingobacterium ginsenosidimutans</name>
    <dbReference type="NCBI Taxonomy" id="687845"/>
    <lineage>
        <taxon>Bacteria</taxon>
        <taxon>Pseudomonadati</taxon>
        <taxon>Bacteroidota</taxon>
        <taxon>Sphingobacteriia</taxon>
        <taxon>Sphingobacteriales</taxon>
        <taxon>Sphingobacteriaceae</taxon>
        <taxon>Sphingobacterium</taxon>
    </lineage>
</organism>
<proteinExistence type="predicted"/>
<gene>
    <name evidence="1" type="ORF">GCM10022218_23730</name>
</gene>
<evidence type="ECO:0008006" key="3">
    <source>
        <dbReference type="Google" id="ProtNLM"/>
    </source>
</evidence>
<dbReference type="RefSeq" id="WP_346086259.1">
    <property type="nucleotide sequence ID" value="NZ_BAAAZK010000006.1"/>
</dbReference>
<name>A0ABP8A2V9_9SPHI</name>
<dbReference type="EMBL" id="BAAAZK010000006">
    <property type="protein sequence ID" value="GAA4176387.1"/>
    <property type="molecule type" value="Genomic_DNA"/>
</dbReference>
<sequence>MPILPPFVYENFEPANIVSVDDDQQAFLEAYQEISGPYMSNLDFAEEVFDSYKMLYEFVEPMYERTSKAIEAMAQKMKGKE</sequence>
<reference evidence="2" key="1">
    <citation type="journal article" date="2019" name="Int. J. Syst. Evol. Microbiol.">
        <title>The Global Catalogue of Microorganisms (GCM) 10K type strain sequencing project: providing services to taxonomists for standard genome sequencing and annotation.</title>
        <authorList>
            <consortium name="The Broad Institute Genomics Platform"/>
            <consortium name="The Broad Institute Genome Sequencing Center for Infectious Disease"/>
            <person name="Wu L."/>
            <person name="Ma J."/>
        </authorList>
    </citation>
    <scope>NUCLEOTIDE SEQUENCE [LARGE SCALE GENOMIC DNA]</scope>
    <source>
        <strain evidence="2">JCM 16722</strain>
    </source>
</reference>
<comment type="caution">
    <text evidence="1">The sequence shown here is derived from an EMBL/GenBank/DDBJ whole genome shotgun (WGS) entry which is preliminary data.</text>
</comment>
<evidence type="ECO:0000313" key="2">
    <source>
        <dbReference type="Proteomes" id="UP001500167"/>
    </source>
</evidence>
<protein>
    <recommendedName>
        <fullName evidence="3">DUF4296 domain-containing protein</fullName>
    </recommendedName>
</protein>
<accession>A0ABP8A2V9</accession>
<keyword evidence="2" id="KW-1185">Reference proteome</keyword>
<evidence type="ECO:0000313" key="1">
    <source>
        <dbReference type="EMBL" id="GAA4176387.1"/>
    </source>
</evidence>